<feature type="region of interest" description="Disordered" evidence="2">
    <location>
        <begin position="443"/>
        <end position="472"/>
    </location>
</feature>
<dbReference type="EMBL" id="CP139472">
    <property type="protein sequence ID" value="WPU46537.1"/>
    <property type="molecule type" value="Genomic_DNA"/>
</dbReference>
<dbReference type="OrthoDB" id="8553954at2"/>
<feature type="region of interest" description="Disordered" evidence="2">
    <location>
        <begin position="217"/>
        <end position="249"/>
    </location>
</feature>
<name>E1VA65_HALED</name>
<evidence type="ECO:0000256" key="3">
    <source>
        <dbReference type="SAM" id="SignalP"/>
    </source>
</evidence>
<proteinExistence type="predicted"/>
<reference evidence="4" key="2">
    <citation type="submission" date="2010-05" db="EMBL/GenBank/DDBJ databases">
        <title>Revision and reannotation of the Halomonas elongata DSM 2581(T) genome.</title>
        <authorList>
            <person name="Pfeiffer F."/>
            <person name="Bagyan I."/>
            <person name="Alfaro-Espinoza G."/>
            <person name="Zamora-Lagos M.A."/>
            <person name="Habermann B."/>
            <person name="Oesterhelt D."/>
            <person name="Kunte H.J."/>
        </authorList>
    </citation>
    <scope>NUCLEOTIDE SEQUENCE</scope>
    <source>
        <strain evidence="4">Type strain: DSM 2581</strain>
    </source>
</reference>
<protein>
    <submittedName>
        <fullName evidence="4">Secretion cluster MPF-G protein Tfc22</fullName>
    </submittedName>
</protein>
<feature type="signal peptide" evidence="3">
    <location>
        <begin position="1"/>
        <end position="23"/>
    </location>
</feature>
<feature type="chain" id="PRO_5003152995" evidence="3">
    <location>
        <begin position="24"/>
        <end position="472"/>
    </location>
</feature>
<dbReference type="Proteomes" id="UP000008707">
    <property type="component" value="Chromosome"/>
</dbReference>
<dbReference type="HOGENOM" id="CLU_047520_0_0_6"/>
<evidence type="ECO:0000256" key="2">
    <source>
        <dbReference type="SAM" id="MobiDB-lite"/>
    </source>
</evidence>
<evidence type="ECO:0000256" key="1">
    <source>
        <dbReference type="SAM" id="Coils"/>
    </source>
</evidence>
<keyword evidence="7" id="KW-1185">Reference proteome</keyword>
<dbReference type="eggNOG" id="COG3772">
    <property type="taxonomic scope" value="Bacteria"/>
</dbReference>
<feature type="compositionally biased region" description="Basic and acidic residues" evidence="2">
    <location>
        <begin position="458"/>
        <end position="472"/>
    </location>
</feature>
<dbReference type="Proteomes" id="UP001322512">
    <property type="component" value="Chromosome"/>
</dbReference>
<dbReference type="AlphaFoldDB" id="E1VA65"/>
<dbReference type="STRING" id="768066.HELO_4069"/>
<dbReference type="RefSeq" id="WP_013333825.1">
    <property type="nucleotide sequence ID" value="NC_014532.2"/>
</dbReference>
<keyword evidence="3" id="KW-0732">Signal</keyword>
<accession>E1VA65</accession>
<dbReference type="EMBL" id="FN869568">
    <property type="protein sequence ID" value="CBV43953.1"/>
    <property type="molecule type" value="Genomic_DNA"/>
</dbReference>
<dbReference type="GeneID" id="91011484"/>
<reference evidence="5 7" key="4">
    <citation type="submission" date="2023-11" db="EMBL/GenBank/DDBJ databases">
        <title>MicrobeMod: A computational toolkit for identifying prokaryotic methylation and restriction-modification with nanopore sequencing.</title>
        <authorList>
            <person name="Crits-Christoph A."/>
            <person name="Kang S.C."/>
            <person name="Lee H."/>
            <person name="Ostrov N."/>
        </authorList>
    </citation>
    <scope>NUCLEOTIDE SEQUENCE [LARGE SCALE GENOMIC DNA]</scope>
    <source>
        <strain evidence="5 7">ATCC 33173</strain>
    </source>
</reference>
<sequence length="472" mass="49748">MTHTMTRLTLGISLAAAVSTAQAQTASDALYYDIGGAAPISVSAGRGHSPSALSMGARWNLNATCGNFDMGASVSNQLNGITNGFQNLMGDVVQNATGAVASLPAMVIQRANPQLYDLLQNGVLQGRLDYDKTKLSCQNMAEQMTDFAMGEQSQQAAKAENWKATAKNTQDPVAAQEVVEEQGGNKGRTWVGGQKRGGENQEPIEVVEDTAIAGYNQLHGRSDPTSTQSVSGGGQGWGSISTNDGDWPGGGSFSNAASGDCQGGMCTVWQDPQEAADWTKSVIGETEIRTCDGCDKRQGQAGTGLMKALEEEQTTLAENLADLVSGNTDPTPSALNAVSAGPGLSVSRGVIEAIRKDPDAELLTQRLAGEMALSRTLTKAMWARRTLLAGASEPGIANNEEGMTELERKLTHLDRDIDALKSELEVRTALANNAAQLALQRVAQRRANTSAPGVNLPESRRDNRGRPSEEAN</sequence>
<organism evidence="4 6">
    <name type="scientific">Halomonas elongata (strain ATCC 33173 / DSM 2581 / NBRC 15536 / NCIMB 2198 / 1H9)</name>
    <dbReference type="NCBI Taxonomy" id="768066"/>
    <lineage>
        <taxon>Bacteria</taxon>
        <taxon>Pseudomonadati</taxon>
        <taxon>Pseudomonadota</taxon>
        <taxon>Gammaproteobacteria</taxon>
        <taxon>Oceanospirillales</taxon>
        <taxon>Halomonadaceae</taxon>
        <taxon>Halomonas</taxon>
    </lineage>
</organism>
<gene>
    <name evidence="4" type="primary">tfc22</name>
    <name evidence="4" type="ordered locus">HELO_4069</name>
    <name evidence="5" type="ORF">SR933_14950</name>
</gene>
<feature type="region of interest" description="Disordered" evidence="2">
    <location>
        <begin position="177"/>
        <end position="202"/>
    </location>
</feature>
<evidence type="ECO:0000313" key="6">
    <source>
        <dbReference type="Proteomes" id="UP000008707"/>
    </source>
</evidence>
<evidence type="ECO:0000313" key="4">
    <source>
        <dbReference type="EMBL" id="CBV43953.1"/>
    </source>
</evidence>
<keyword evidence="1" id="KW-0175">Coiled coil</keyword>
<evidence type="ECO:0000313" key="5">
    <source>
        <dbReference type="EMBL" id="WPU46537.1"/>
    </source>
</evidence>
<feature type="coiled-coil region" evidence="1">
    <location>
        <begin position="396"/>
        <end position="423"/>
    </location>
</feature>
<dbReference type="KEGG" id="hel:HELO_4069"/>
<evidence type="ECO:0000313" key="7">
    <source>
        <dbReference type="Proteomes" id="UP001322512"/>
    </source>
</evidence>
<reference evidence="4" key="1">
    <citation type="journal article" date="2010" name="Environ. Microbiol.">
        <title>A blueprint of ectoine metabolism from the genome of the industrial producer Halomonas elongata DSM 2581(T).</title>
        <authorList>
            <person name="Schwibbert K."/>
            <person name="Marin-Sanguino A."/>
            <person name="Bagyan I."/>
            <person name="Heidrich G."/>
            <person name="Lentzen G."/>
            <person name="Seitz H."/>
            <person name="Rampp M."/>
            <person name="Schuster S.C."/>
            <person name="Klenk H.P."/>
            <person name="Pfeiffer F."/>
            <person name="Oesterhelt D."/>
            <person name="Kunte H.J."/>
        </authorList>
    </citation>
    <scope>NUCLEOTIDE SEQUENCE</scope>
    <source>
        <strain evidence="4">Type strain: DSM 2581</strain>
    </source>
</reference>
<reference evidence="6" key="3">
    <citation type="journal article" date="2011" name="Environ. Microbiol.">
        <title>A blueprint of ectoine metabolism from the genome of the industrial producer Halomonas elongata DSM 2581(T).</title>
        <authorList>
            <person name="Schwibbert K."/>
            <person name="Marin-Sanguino A."/>
            <person name="Bagyan I."/>
            <person name="Heidrich G."/>
            <person name="Lentzen G."/>
            <person name="Seitz H."/>
            <person name="Rampp M."/>
            <person name="Schuster S.C."/>
            <person name="Klenk H.P."/>
            <person name="Pfeiffer F."/>
            <person name="Oesterhelt D."/>
            <person name="Kunte H.J."/>
        </authorList>
    </citation>
    <scope>NUCLEOTIDE SEQUENCE [LARGE SCALE GENOMIC DNA]</scope>
    <source>
        <strain evidence="6">ATCC 33173 / DSM 2581 / NBRC 15536 / NCIMB 2198 / 1H9</strain>
    </source>
</reference>